<gene>
    <name evidence="2" type="ORF">EZS28_056251</name>
</gene>
<protein>
    <submittedName>
        <fullName evidence="2">Uncharacterized protein</fullName>
    </submittedName>
</protein>
<comment type="caution">
    <text evidence="2">The sequence shown here is derived from an EMBL/GenBank/DDBJ whole genome shotgun (WGS) entry which is preliminary data.</text>
</comment>
<evidence type="ECO:0000313" key="2">
    <source>
        <dbReference type="EMBL" id="KAA6310771.1"/>
    </source>
</evidence>
<evidence type="ECO:0000256" key="1">
    <source>
        <dbReference type="SAM" id="MobiDB-lite"/>
    </source>
</evidence>
<proteinExistence type="predicted"/>
<feature type="region of interest" description="Disordered" evidence="1">
    <location>
        <begin position="1"/>
        <end position="27"/>
    </location>
</feature>
<organism evidence="2 3">
    <name type="scientific">Streblomastix strix</name>
    <dbReference type="NCBI Taxonomy" id="222440"/>
    <lineage>
        <taxon>Eukaryota</taxon>
        <taxon>Metamonada</taxon>
        <taxon>Preaxostyla</taxon>
        <taxon>Oxymonadida</taxon>
        <taxon>Streblomastigidae</taxon>
        <taxon>Streblomastix</taxon>
    </lineage>
</organism>
<dbReference type="EMBL" id="SNRW01049588">
    <property type="protein sequence ID" value="KAA6310771.1"/>
    <property type="molecule type" value="Genomic_DNA"/>
</dbReference>
<sequence>MRDRTEISNNISGMDMEPKGNEYKNVGGEKIKDDISVKGLVQH</sequence>
<dbReference type="Proteomes" id="UP000324800">
    <property type="component" value="Unassembled WGS sequence"/>
</dbReference>
<accession>A0A5J4PPD6</accession>
<feature type="compositionally biased region" description="Basic and acidic residues" evidence="1">
    <location>
        <begin position="16"/>
        <end position="27"/>
    </location>
</feature>
<dbReference type="AlphaFoldDB" id="A0A5J4PPD6"/>
<name>A0A5J4PPD6_9EUKA</name>
<reference evidence="2 3" key="1">
    <citation type="submission" date="2019-03" db="EMBL/GenBank/DDBJ databases">
        <title>Single cell metagenomics reveals metabolic interactions within the superorganism composed of flagellate Streblomastix strix and complex community of Bacteroidetes bacteria on its surface.</title>
        <authorList>
            <person name="Treitli S.C."/>
            <person name="Kolisko M."/>
            <person name="Husnik F."/>
            <person name="Keeling P."/>
            <person name="Hampl V."/>
        </authorList>
    </citation>
    <scope>NUCLEOTIDE SEQUENCE [LARGE SCALE GENOMIC DNA]</scope>
    <source>
        <strain evidence="2">ST1C</strain>
    </source>
</reference>
<feature type="non-terminal residue" evidence="2">
    <location>
        <position position="43"/>
    </location>
</feature>
<evidence type="ECO:0000313" key="3">
    <source>
        <dbReference type="Proteomes" id="UP000324800"/>
    </source>
</evidence>